<dbReference type="InterPro" id="IPR000792">
    <property type="entry name" value="Tscrpt_reg_LuxR_C"/>
</dbReference>
<gene>
    <name evidence="6" type="ORF">GJE22_07620</name>
</gene>
<evidence type="ECO:0000256" key="3">
    <source>
        <dbReference type="ARBA" id="ARBA00023163"/>
    </source>
</evidence>
<accession>A0A7K0G9F3</accession>
<sequence>MQYITAEEAARRWGVTTRLVQRYCKQGRIAGADKLAGSWRIPEGTVKPDDPRRGGSATEPQALRRRPISSFQNLMPLMSTAYAPGTVAAFASSLAKGTRASIAQAELAYFFGDAERARDVAAPHLKSDDAEARLSACLICAFSNLSLGRINDARFALDGAFGYSNSEWEGVTPPEVAAMATFIGNAASALLHLPAPKTSKHAPDPLPLLPPGLRLFACYIKAHRLYLEGAYEQSYGVVLGAFAMADALYPIPAIYLHLAAVMSLMALRRTDEARQHVLAAWDIARPDGLIQPFGEHHGLLGGMLEAAIKPAWPDDFKRMIAITYRFSAGWRRVHNPQTADDVADNLTTTEFAVCMLAARDWTNTEIAEHMGFSVNRVKECLSNAFRKLGIASRKDLARFMLA</sequence>
<dbReference type="Proteomes" id="UP000470010">
    <property type="component" value="Unassembled WGS sequence"/>
</dbReference>
<keyword evidence="2" id="KW-0238">DNA-binding</keyword>
<dbReference type="AlphaFoldDB" id="A0A7K0G9F3"/>
<dbReference type="EMBL" id="VTFZ01000009">
    <property type="protein sequence ID" value="MRX80455.1"/>
    <property type="molecule type" value="Genomic_DNA"/>
</dbReference>
<reference evidence="7" key="1">
    <citation type="submission" date="2019-08" db="EMBL/GenBank/DDBJ databases">
        <title>Arthrobacter sp. nov., isolated from plateau pika and Tibetan wild ass.</title>
        <authorList>
            <person name="Ge Y."/>
        </authorList>
    </citation>
    <scope>NUCLEOTIDE SEQUENCE [LARGE SCALE GENOMIC DNA]</scope>
    <source>
        <strain evidence="7">HF-1365</strain>
    </source>
</reference>
<protein>
    <recommendedName>
        <fullName evidence="5">HTH luxR-type domain-containing protein</fullName>
    </recommendedName>
</protein>
<dbReference type="Pfam" id="PF00196">
    <property type="entry name" value="GerE"/>
    <property type="match status" value="1"/>
</dbReference>
<dbReference type="PANTHER" id="PTHR44688">
    <property type="entry name" value="DNA-BINDING TRANSCRIPTIONAL ACTIVATOR DEVR_DOSR"/>
    <property type="match status" value="1"/>
</dbReference>
<dbReference type="RefSeq" id="WP_144688615.1">
    <property type="nucleotide sequence ID" value="NZ_VLLQ01000010.1"/>
</dbReference>
<proteinExistence type="predicted"/>
<organism evidence="6 7">
    <name type="scientific">Enorma shizhengliae</name>
    <dbReference type="NCBI Taxonomy" id="2606615"/>
    <lineage>
        <taxon>Bacteria</taxon>
        <taxon>Bacillati</taxon>
        <taxon>Actinomycetota</taxon>
        <taxon>Coriobacteriia</taxon>
        <taxon>Coriobacteriales</taxon>
        <taxon>Coriobacteriaceae</taxon>
        <taxon>Enorma</taxon>
    </lineage>
</organism>
<feature type="domain" description="HTH luxR-type" evidence="5">
    <location>
        <begin position="343"/>
        <end position="400"/>
    </location>
</feature>
<keyword evidence="7" id="KW-1185">Reference proteome</keyword>
<dbReference type="PANTHER" id="PTHR44688:SF16">
    <property type="entry name" value="DNA-BINDING TRANSCRIPTIONAL ACTIVATOR DEVR_DOSR"/>
    <property type="match status" value="1"/>
</dbReference>
<dbReference type="InterPro" id="IPR016032">
    <property type="entry name" value="Sig_transdc_resp-reg_C-effctor"/>
</dbReference>
<feature type="region of interest" description="Disordered" evidence="4">
    <location>
        <begin position="40"/>
        <end position="61"/>
    </location>
</feature>
<evidence type="ECO:0000313" key="6">
    <source>
        <dbReference type="EMBL" id="MRX80455.1"/>
    </source>
</evidence>
<keyword evidence="1" id="KW-0805">Transcription regulation</keyword>
<name>A0A7K0G9F3_9ACTN</name>
<evidence type="ECO:0000256" key="1">
    <source>
        <dbReference type="ARBA" id="ARBA00023015"/>
    </source>
</evidence>
<comment type="caution">
    <text evidence="6">The sequence shown here is derived from an EMBL/GenBank/DDBJ whole genome shotgun (WGS) entry which is preliminary data.</text>
</comment>
<dbReference type="GO" id="GO:0006355">
    <property type="term" value="P:regulation of DNA-templated transcription"/>
    <property type="evidence" value="ECO:0007669"/>
    <property type="project" value="InterPro"/>
</dbReference>
<evidence type="ECO:0000256" key="4">
    <source>
        <dbReference type="SAM" id="MobiDB-lite"/>
    </source>
</evidence>
<dbReference type="InterPro" id="IPR036388">
    <property type="entry name" value="WH-like_DNA-bd_sf"/>
</dbReference>
<evidence type="ECO:0000259" key="5">
    <source>
        <dbReference type="SMART" id="SM00421"/>
    </source>
</evidence>
<dbReference type="Gene3D" id="1.10.10.10">
    <property type="entry name" value="Winged helix-like DNA-binding domain superfamily/Winged helix DNA-binding domain"/>
    <property type="match status" value="1"/>
</dbReference>
<dbReference type="CDD" id="cd06170">
    <property type="entry name" value="LuxR_C_like"/>
    <property type="match status" value="1"/>
</dbReference>
<dbReference type="SUPFAM" id="SSF46894">
    <property type="entry name" value="C-terminal effector domain of the bipartite response regulators"/>
    <property type="match status" value="1"/>
</dbReference>
<evidence type="ECO:0000256" key="2">
    <source>
        <dbReference type="ARBA" id="ARBA00023125"/>
    </source>
</evidence>
<keyword evidence="3" id="KW-0804">Transcription</keyword>
<dbReference type="GO" id="GO:0003677">
    <property type="term" value="F:DNA binding"/>
    <property type="evidence" value="ECO:0007669"/>
    <property type="project" value="UniProtKB-KW"/>
</dbReference>
<dbReference type="SMART" id="SM00421">
    <property type="entry name" value="HTH_LUXR"/>
    <property type="match status" value="1"/>
</dbReference>
<evidence type="ECO:0000313" key="7">
    <source>
        <dbReference type="Proteomes" id="UP000470010"/>
    </source>
</evidence>